<name>A0ACB9L276_9MYRT</name>
<sequence>MEAAVHLQSSPRCYLALDFPQHPRPPLRYPLVFSRFTRLVVPSRRPNSLRRKLLFPHPHSPLHSPSSPQSDPRFLDTEVATLFDSGVSESSSPLIPAKPSPSTSTASPPVSNAVVVPVRSLNVPSYLPPTFFGFGGLVLPGVFVLSVVTSLLTPGKKERQYTPMEKEMMRRKIKSREERAASPWAGVDICRDDFSTGMRPELNRDEVMDAVRLAKPTARLIENTTSVSPDVAGFDIKVEEIREMARQARESEDTRQSLGIEPFFQNMAKNSEQLPKSDQGLPVEEVVIAPCCGPKTDNDGSPDEMAGTDECGQPIARLYNCVPSKVGVVKVIASNIDLTDRGDTTLSLDSLSNKQEKENHRRRKPKIIRTVREAKVYLSNKHDRNLAGTESHISAPVESEINSQTFNNNKAISTDGIFSRRSSNTIGNSWETSSLLRNDSTGEGLVSSVPEYVSSTKSDFASSSLSEEPPCPDVGRSHTNDFSSKETALSSMSGNWMDKYSCEIRPILEKMGDGFRNSYISAREKASESLNLVSDLTQLQNSVGNAELEWMEDEKLREIVFQVRDNELAGRDPFYSMQAEDKQAFFEGLERKVEKENERLLNLHEYLHSNIENLDYGADGISIYDSLAKIIPRWKEPPVFTCTGFLSRTGEEKMTLVEDEEGKTLAGAENSTEVKERLPTYPTASTEVSSSLPVSNLQDTGNKKGSKKGKVVIEGSDGSIRTGKKSGKEYLEHTKKWSRGFLDSYSAETDPEIKSIMKDIGKDLDRWLTEKEIKEAAEIREKFLERNKQYVENKIKKLRKEVELFGPKAVVSKYREYAEEKEQDYLWWLDLPFVLCIELYSVEDGEQKVGFYSLEMAADLDLEPKPRHVIAFEDPGDCKNLCYIIQAHMEILQNGHAFVVPRPSKDVFRDAKANGFGVTVLRKGELKLNVDQLLEEVEEQISEVGSRIYYDNIMKEHAVDTSQLMAGVFGVSSKPRKRNTSKQTRKRITK</sequence>
<proteinExistence type="predicted"/>
<dbReference type="Proteomes" id="UP001057402">
    <property type="component" value="Chromosome 12"/>
</dbReference>
<protein>
    <submittedName>
        <fullName evidence="1">Uncharacterized protein</fullName>
    </submittedName>
</protein>
<reference evidence="2" key="1">
    <citation type="journal article" date="2023" name="Front. Plant Sci.">
        <title>Chromosomal-level genome assembly of Melastoma candidum provides insights into trichome evolution.</title>
        <authorList>
            <person name="Zhong Y."/>
            <person name="Wu W."/>
            <person name="Sun C."/>
            <person name="Zou P."/>
            <person name="Liu Y."/>
            <person name="Dai S."/>
            <person name="Zhou R."/>
        </authorList>
    </citation>
    <scope>NUCLEOTIDE SEQUENCE [LARGE SCALE GENOMIC DNA]</scope>
</reference>
<evidence type="ECO:0000313" key="2">
    <source>
        <dbReference type="Proteomes" id="UP001057402"/>
    </source>
</evidence>
<comment type="caution">
    <text evidence="1">The sequence shown here is derived from an EMBL/GenBank/DDBJ whole genome shotgun (WGS) entry which is preliminary data.</text>
</comment>
<evidence type="ECO:0000313" key="1">
    <source>
        <dbReference type="EMBL" id="KAI4303419.1"/>
    </source>
</evidence>
<keyword evidence="2" id="KW-1185">Reference proteome</keyword>
<organism evidence="1 2">
    <name type="scientific">Melastoma candidum</name>
    <dbReference type="NCBI Taxonomy" id="119954"/>
    <lineage>
        <taxon>Eukaryota</taxon>
        <taxon>Viridiplantae</taxon>
        <taxon>Streptophyta</taxon>
        <taxon>Embryophyta</taxon>
        <taxon>Tracheophyta</taxon>
        <taxon>Spermatophyta</taxon>
        <taxon>Magnoliopsida</taxon>
        <taxon>eudicotyledons</taxon>
        <taxon>Gunneridae</taxon>
        <taxon>Pentapetalae</taxon>
        <taxon>rosids</taxon>
        <taxon>malvids</taxon>
        <taxon>Myrtales</taxon>
        <taxon>Melastomataceae</taxon>
        <taxon>Melastomatoideae</taxon>
        <taxon>Melastomateae</taxon>
        <taxon>Melastoma</taxon>
    </lineage>
</organism>
<gene>
    <name evidence="1" type="ORF">MLD38_039053</name>
</gene>
<accession>A0ACB9L276</accession>
<dbReference type="EMBL" id="CM042891">
    <property type="protein sequence ID" value="KAI4303419.1"/>
    <property type="molecule type" value="Genomic_DNA"/>
</dbReference>